<comment type="caution">
    <text evidence="1">The sequence shown here is derived from an EMBL/GenBank/DDBJ whole genome shotgun (WGS) entry which is preliminary data.</text>
</comment>
<dbReference type="AlphaFoldDB" id="A0A016TMG5"/>
<dbReference type="EMBL" id="JARK01001427">
    <property type="protein sequence ID" value="EYC03852.1"/>
    <property type="molecule type" value="Genomic_DNA"/>
</dbReference>
<dbReference type="Proteomes" id="UP000024635">
    <property type="component" value="Unassembled WGS sequence"/>
</dbReference>
<proteinExistence type="predicted"/>
<protein>
    <submittedName>
        <fullName evidence="1">Uncharacterized protein</fullName>
    </submittedName>
</protein>
<keyword evidence="2" id="KW-1185">Reference proteome</keyword>
<name>A0A016TMG5_9BILA</name>
<gene>
    <name evidence="1" type="primary">Acey_s0091.g2457</name>
    <name evidence="1" type="ORF">Y032_0091g2457</name>
</gene>
<accession>A0A016TMG5</accession>
<reference evidence="2" key="1">
    <citation type="journal article" date="2015" name="Nat. Genet.">
        <title>The genome and transcriptome of the zoonotic hookworm Ancylostoma ceylanicum identify infection-specific gene families.</title>
        <authorList>
            <person name="Schwarz E.M."/>
            <person name="Hu Y."/>
            <person name="Antoshechkin I."/>
            <person name="Miller M.M."/>
            <person name="Sternberg P.W."/>
            <person name="Aroian R.V."/>
        </authorList>
    </citation>
    <scope>NUCLEOTIDE SEQUENCE</scope>
    <source>
        <strain evidence="2">HY135</strain>
    </source>
</reference>
<organism evidence="1 2">
    <name type="scientific">Ancylostoma ceylanicum</name>
    <dbReference type="NCBI Taxonomy" id="53326"/>
    <lineage>
        <taxon>Eukaryota</taxon>
        <taxon>Metazoa</taxon>
        <taxon>Ecdysozoa</taxon>
        <taxon>Nematoda</taxon>
        <taxon>Chromadorea</taxon>
        <taxon>Rhabditida</taxon>
        <taxon>Rhabditina</taxon>
        <taxon>Rhabditomorpha</taxon>
        <taxon>Strongyloidea</taxon>
        <taxon>Ancylostomatidae</taxon>
        <taxon>Ancylostomatinae</taxon>
        <taxon>Ancylostoma</taxon>
    </lineage>
</organism>
<evidence type="ECO:0000313" key="1">
    <source>
        <dbReference type="EMBL" id="EYC03852.1"/>
    </source>
</evidence>
<evidence type="ECO:0000313" key="2">
    <source>
        <dbReference type="Proteomes" id="UP000024635"/>
    </source>
</evidence>
<sequence length="81" mass="9049">MGVTGGSSAPIRVAWLRLFFPLDDTHPNWQWIYVDFGLANPQRVQIVFLTTFRAGVCHTLAGKKALPLLYDWCIPTASSTL</sequence>